<gene>
    <name evidence="1" type="ORF">ERS137967_01501</name>
</gene>
<accession>A0ABM9S7X9</accession>
<sequence length="73" mass="8189">MICVFLADSVAETTEKAIGKLRVNSQQQYKVNLKNVDDGLLLDGVNGYYIHLEALIHGSVFRPERHGYKLIGE</sequence>
<evidence type="ECO:0000313" key="1">
    <source>
        <dbReference type="EMBL" id="CNE41351.1"/>
    </source>
</evidence>
<dbReference type="Proteomes" id="UP000040578">
    <property type="component" value="Unassembled WGS sequence"/>
</dbReference>
<proteinExistence type="predicted"/>
<organism evidence="1 2">
    <name type="scientific">Yersinia nurmii</name>
    <dbReference type="NCBI Taxonomy" id="685706"/>
    <lineage>
        <taxon>Bacteria</taxon>
        <taxon>Pseudomonadati</taxon>
        <taxon>Pseudomonadota</taxon>
        <taxon>Gammaproteobacteria</taxon>
        <taxon>Enterobacterales</taxon>
        <taxon>Yersiniaceae</taxon>
        <taxon>Yersinia</taxon>
    </lineage>
</organism>
<reference evidence="1 2" key="1">
    <citation type="submission" date="2015-03" db="EMBL/GenBank/DDBJ databases">
        <authorList>
            <consortium name="Pathogen Informatics"/>
            <person name="Murphy D."/>
        </authorList>
    </citation>
    <scope>NUCLEOTIDE SEQUENCE [LARGE SCALE GENOMIC DNA]</scope>
    <source>
        <strain evidence="2">type strain: CIP110231</strain>
    </source>
</reference>
<protein>
    <submittedName>
        <fullName evidence="1">Uncharacterized protein</fullName>
    </submittedName>
</protein>
<evidence type="ECO:0000313" key="2">
    <source>
        <dbReference type="Proteomes" id="UP000040578"/>
    </source>
</evidence>
<name>A0ABM9S7X9_9GAMM</name>
<comment type="caution">
    <text evidence="1">The sequence shown here is derived from an EMBL/GenBank/DDBJ whole genome shotgun (WGS) entry which is preliminary data.</text>
</comment>
<keyword evidence="2" id="KW-1185">Reference proteome</keyword>
<dbReference type="EMBL" id="CPYD01000004">
    <property type="protein sequence ID" value="CNE41351.1"/>
    <property type="molecule type" value="Genomic_DNA"/>
</dbReference>